<dbReference type="AlphaFoldDB" id="A0AA41S1Q5"/>
<dbReference type="EMBL" id="JAJJMA010060904">
    <property type="protein sequence ID" value="MCL7026775.1"/>
    <property type="molecule type" value="Genomic_DNA"/>
</dbReference>
<name>A0AA41S1Q5_PAPNU</name>
<keyword evidence="3" id="KW-1185">Reference proteome</keyword>
<reference evidence="2" key="1">
    <citation type="submission" date="2022-03" db="EMBL/GenBank/DDBJ databases">
        <title>A functionally conserved STORR gene fusion in Papaver species that diverged 16.8 million years ago.</title>
        <authorList>
            <person name="Catania T."/>
        </authorList>
    </citation>
    <scope>NUCLEOTIDE SEQUENCE</scope>
    <source>
        <strain evidence="2">S-191538</strain>
    </source>
</reference>
<evidence type="ECO:0000256" key="1">
    <source>
        <dbReference type="SAM" id="MobiDB-lite"/>
    </source>
</evidence>
<gene>
    <name evidence="2" type="ORF">MKW94_017848</name>
</gene>
<accession>A0AA41S1Q5</accession>
<comment type="caution">
    <text evidence="2">The sequence shown here is derived from an EMBL/GenBank/DDBJ whole genome shotgun (WGS) entry which is preliminary data.</text>
</comment>
<proteinExistence type="predicted"/>
<evidence type="ECO:0000313" key="3">
    <source>
        <dbReference type="Proteomes" id="UP001177140"/>
    </source>
</evidence>
<protein>
    <submittedName>
        <fullName evidence="2">Uncharacterized protein</fullName>
    </submittedName>
</protein>
<feature type="compositionally biased region" description="Low complexity" evidence="1">
    <location>
        <begin position="73"/>
        <end position="94"/>
    </location>
</feature>
<organism evidence="2 3">
    <name type="scientific">Papaver nudicaule</name>
    <name type="common">Iceland poppy</name>
    <dbReference type="NCBI Taxonomy" id="74823"/>
    <lineage>
        <taxon>Eukaryota</taxon>
        <taxon>Viridiplantae</taxon>
        <taxon>Streptophyta</taxon>
        <taxon>Embryophyta</taxon>
        <taxon>Tracheophyta</taxon>
        <taxon>Spermatophyta</taxon>
        <taxon>Magnoliopsida</taxon>
        <taxon>Ranunculales</taxon>
        <taxon>Papaveraceae</taxon>
        <taxon>Papaveroideae</taxon>
        <taxon>Papaver</taxon>
    </lineage>
</organism>
<dbReference type="Proteomes" id="UP001177140">
    <property type="component" value="Unassembled WGS sequence"/>
</dbReference>
<sequence length="176" mass="19507">MARTADNKSTKITRVVDQYTFASIFNFRSRQYYLNPIDMKSTSIGKAVQPSIIVPQSIHSIVVDGRNNEEPYSTNWDSSSSTVSDSSNNAGSSSEQCHRWLSSSSSTQYDQQQGLLLDHHQMTCTRWTDNPEAGLSLPGHDDESFGMLPTSKRLKVSSSVMVPPTFSASTFNSEKV</sequence>
<feature type="region of interest" description="Disordered" evidence="1">
    <location>
        <begin position="69"/>
        <end position="103"/>
    </location>
</feature>
<evidence type="ECO:0000313" key="2">
    <source>
        <dbReference type="EMBL" id="MCL7026775.1"/>
    </source>
</evidence>